<keyword evidence="4 5" id="KW-0408">Iron</keyword>
<comment type="similarity">
    <text evidence="5">Belongs to the cytochrome P450 family.</text>
</comment>
<organism evidence="6 7">
    <name type="scientific">Exophiala sideris</name>
    <dbReference type="NCBI Taxonomy" id="1016849"/>
    <lineage>
        <taxon>Eukaryota</taxon>
        <taxon>Fungi</taxon>
        <taxon>Dikarya</taxon>
        <taxon>Ascomycota</taxon>
        <taxon>Pezizomycotina</taxon>
        <taxon>Eurotiomycetes</taxon>
        <taxon>Chaetothyriomycetidae</taxon>
        <taxon>Chaetothyriales</taxon>
        <taxon>Herpotrichiellaceae</taxon>
        <taxon>Exophiala</taxon>
    </lineage>
</organism>
<evidence type="ECO:0000256" key="2">
    <source>
        <dbReference type="ARBA" id="ARBA00022723"/>
    </source>
</evidence>
<dbReference type="PANTHER" id="PTHR24305">
    <property type="entry name" value="CYTOCHROME P450"/>
    <property type="match status" value="1"/>
</dbReference>
<proteinExistence type="inferred from homology"/>
<dbReference type="EMBL" id="JAVRRF010000021">
    <property type="protein sequence ID" value="KAK5054943.1"/>
    <property type="molecule type" value="Genomic_DNA"/>
</dbReference>
<keyword evidence="3 5" id="KW-0560">Oxidoreductase</keyword>
<evidence type="ECO:0000256" key="4">
    <source>
        <dbReference type="ARBA" id="ARBA00023004"/>
    </source>
</evidence>
<dbReference type="Gene3D" id="1.10.630.10">
    <property type="entry name" value="Cytochrome P450"/>
    <property type="match status" value="1"/>
</dbReference>
<dbReference type="PRINTS" id="PR00385">
    <property type="entry name" value="P450"/>
</dbReference>
<protein>
    <recommendedName>
        <fullName evidence="8">Cytochrome P450</fullName>
    </recommendedName>
</protein>
<evidence type="ECO:0000256" key="3">
    <source>
        <dbReference type="ARBA" id="ARBA00023002"/>
    </source>
</evidence>
<dbReference type="Pfam" id="PF00067">
    <property type="entry name" value="p450"/>
    <property type="match status" value="1"/>
</dbReference>
<comment type="cofactor">
    <cofactor evidence="1">
        <name>heme</name>
        <dbReference type="ChEBI" id="CHEBI:30413"/>
    </cofactor>
</comment>
<evidence type="ECO:0008006" key="8">
    <source>
        <dbReference type="Google" id="ProtNLM"/>
    </source>
</evidence>
<keyword evidence="7" id="KW-1185">Reference proteome</keyword>
<comment type="caution">
    <text evidence="6">The sequence shown here is derived from an EMBL/GenBank/DDBJ whole genome shotgun (WGS) entry which is preliminary data.</text>
</comment>
<dbReference type="PANTHER" id="PTHR24305:SF229">
    <property type="entry name" value="P450, PUTATIVE (EUROFUNG)-RELATED"/>
    <property type="match status" value="1"/>
</dbReference>
<sequence>MLQSEQYIDLCSSLFMKWMMEYEEAGETVDLGQWLQMYAFDVVGELFFGRRFGFMENREDYNSYIARLDIIVPFVAEALQANVSVAAAARACVEERQAAMNDPAATQHLRRDILQQMFEIHDQKGTKVDFTPKAMMQECYMALFAGSDTTAIAMRAMFYYLMTNPAVYAELMAELDESLATGIIPTSGPISYAQAIKLPYVCATIKEAMRLHPSVGLTMPRHVPAGGLRIGDQVIPAGYRVGVNAAVVQYDQSVFGPDSYSFRPRRWLEGDTTHMDRCMIQFGAGTRTCIGKNVGFPFSTDSSKMHQC</sequence>
<dbReference type="PROSITE" id="PS00086">
    <property type="entry name" value="CYTOCHROME_P450"/>
    <property type="match status" value="1"/>
</dbReference>
<name>A0ABR0J4F8_9EURO</name>
<dbReference type="InterPro" id="IPR050121">
    <property type="entry name" value="Cytochrome_P450_monoxygenase"/>
</dbReference>
<dbReference type="InterPro" id="IPR017972">
    <property type="entry name" value="Cyt_P450_CS"/>
</dbReference>
<keyword evidence="5" id="KW-0503">Monooxygenase</keyword>
<keyword evidence="5" id="KW-0349">Heme</keyword>
<evidence type="ECO:0000256" key="5">
    <source>
        <dbReference type="RuleBase" id="RU000461"/>
    </source>
</evidence>
<dbReference type="SUPFAM" id="SSF48264">
    <property type="entry name" value="Cytochrome P450"/>
    <property type="match status" value="1"/>
</dbReference>
<evidence type="ECO:0000256" key="1">
    <source>
        <dbReference type="ARBA" id="ARBA00001971"/>
    </source>
</evidence>
<dbReference type="Proteomes" id="UP001345691">
    <property type="component" value="Unassembled WGS sequence"/>
</dbReference>
<dbReference type="InterPro" id="IPR036396">
    <property type="entry name" value="Cyt_P450_sf"/>
</dbReference>
<evidence type="ECO:0000313" key="6">
    <source>
        <dbReference type="EMBL" id="KAK5054943.1"/>
    </source>
</evidence>
<reference evidence="6 7" key="1">
    <citation type="submission" date="2023-08" db="EMBL/GenBank/DDBJ databases">
        <title>Black Yeasts Isolated from many extreme environments.</title>
        <authorList>
            <person name="Coleine C."/>
            <person name="Stajich J.E."/>
            <person name="Selbmann L."/>
        </authorList>
    </citation>
    <scope>NUCLEOTIDE SEQUENCE [LARGE SCALE GENOMIC DNA]</scope>
    <source>
        <strain evidence="6 7">CCFEE 6328</strain>
    </source>
</reference>
<keyword evidence="2 5" id="KW-0479">Metal-binding</keyword>
<dbReference type="PRINTS" id="PR00463">
    <property type="entry name" value="EP450I"/>
</dbReference>
<accession>A0ABR0J4F8</accession>
<gene>
    <name evidence="6" type="ORF">LTR69_008511</name>
</gene>
<dbReference type="InterPro" id="IPR002401">
    <property type="entry name" value="Cyt_P450_E_grp-I"/>
</dbReference>
<dbReference type="InterPro" id="IPR001128">
    <property type="entry name" value="Cyt_P450"/>
</dbReference>
<evidence type="ECO:0000313" key="7">
    <source>
        <dbReference type="Proteomes" id="UP001345691"/>
    </source>
</evidence>